<feature type="region of interest" description="Disordered" evidence="1">
    <location>
        <begin position="32"/>
        <end position="59"/>
    </location>
</feature>
<organism evidence="2 3">
    <name type="scientific">Patellaria atrata CBS 101060</name>
    <dbReference type="NCBI Taxonomy" id="1346257"/>
    <lineage>
        <taxon>Eukaryota</taxon>
        <taxon>Fungi</taxon>
        <taxon>Dikarya</taxon>
        <taxon>Ascomycota</taxon>
        <taxon>Pezizomycotina</taxon>
        <taxon>Dothideomycetes</taxon>
        <taxon>Dothideomycetes incertae sedis</taxon>
        <taxon>Patellariales</taxon>
        <taxon>Patellariaceae</taxon>
        <taxon>Patellaria</taxon>
    </lineage>
</organism>
<reference evidence="2" key="1">
    <citation type="journal article" date="2020" name="Stud. Mycol.">
        <title>101 Dothideomycetes genomes: a test case for predicting lifestyles and emergence of pathogens.</title>
        <authorList>
            <person name="Haridas S."/>
            <person name="Albert R."/>
            <person name="Binder M."/>
            <person name="Bloem J."/>
            <person name="Labutti K."/>
            <person name="Salamov A."/>
            <person name="Andreopoulos B."/>
            <person name="Baker S."/>
            <person name="Barry K."/>
            <person name="Bills G."/>
            <person name="Bluhm B."/>
            <person name="Cannon C."/>
            <person name="Castanera R."/>
            <person name="Culley D."/>
            <person name="Daum C."/>
            <person name="Ezra D."/>
            <person name="Gonzalez J."/>
            <person name="Henrissat B."/>
            <person name="Kuo A."/>
            <person name="Liang C."/>
            <person name="Lipzen A."/>
            <person name="Lutzoni F."/>
            <person name="Magnuson J."/>
            <person name="Mondo S."/>
            <person name="Nolan M."/>
            <person name="Ohm R."/>
            <person name="Pangilinan J."/>
            <person name="Park H.-J."/>
            <person name="Ramirez L."/>
            <person name="Alfaro M."/>
            <person name="Sun H."/>
            <person name="Tritt A."/>
            <person name="Yoshinaga Y."/>
            <person name="Zwiers L.-H."/>
            <person name="Turgeon B."/>
            <person name="Goodwin S."/>
            <person name="Spatafora J."/>
            <person name="Crous P."/>
            <person name="Grigoriev I."/>
        </authorList>
    </citation>
    <scope>NUCLEOTIDE SEQUENCE</scope>
    <source>
        <strain evidence="2">CBS 101060</strain>
    </source>
</reference>
<feature type="region of interest" description="Disordered" evidence="1">
    <location>
        <begin position="257"/>
        <end position="333"/>
    </location>
</feature>
<feature type="compositionally biased region" description="Polar residues" evidence="1">
    <location>
        <begin position="130"/>
        <end position="140"/>
    </location>
</feature>
<proteinExistence type="predicted"/>
<gene>
    <name evidence="2" type="ORF">M501DRAFT_1030330</name>
</gene>
<dbReference type="EMBL" id="MU006093">
    <property type="protein sequence ID" value="KAF2840062.1"/>
    <property type="molecule type" value="Genomic_DNA"/>
</dbReference>
<accession>A0A9P4SCH7</accession>
<protein>
    <submittedName>
        <fullName evidence="2">Uncharacterized protein</fullName>
    </submittedName>
</protein>
<dbReference type="OrthoDB" id="4161595at2759"/>
<dbReference type="Proteomes" id="UP000799429">
    <property type="component" value="Unassembled WGS sequence"/>
</dbReference>
<feature type="compositionally biased region" description="Basic and acidic residues" evidence="1">
    <location>
        <begin position="269"/>
        <end position="288"/>
    </location>
</feature>
<feature type="compositionally biased region" description="Polar residues" evidence="1">
    <location>
        <begin position="103"/>
        <end position="120"/>
    </location>
</feature>
<dbReference type="AlphaFoldDB" id="A0A9P4SCH7"/>
<comment type="caution">
    <text evidence="2">The sequence shown here is derived from an EMBL/GenBank/DDBJ whole genome shotgun (WGS) entry which is preliminary data.</text>
</comment>
<sequence>MSDQNPKIPVSDPLNPAKDVATSIESLTDTLAILNGPPGSRKRRASDGELRKSTASPFGVDKEELDISPFKKRSKTWPTIEQFARNEWETVQAAQALLQLQQTTSNESKSTEQCTNTSSIVKVEPDDDNGSVTSVSDNVPIATTTPNREFKCMINPNSYGCNTGQWKKSESRKAISDIFGRNKSQTQDIEDCCILFCRKHYQRASYEPNWQKRKCQLVIQQLDLIENAHPGTVYDIELRKNEKNEVLEFWKKDGEQKADQENLKTTARPKADKATEDMRDDAAKDKKSLGTNVTAGNKGRHGLDLDFKSQEKKKVPEDGVPPSKQKSRHDPTPLKVLLTLSRRCGKNKSVKDVYRVVDIIDEYFKHGKITLFPGIEFVPKVPGTTSTPKNTKSKATRKSTSSVPHGNKKN</sequence>
<evidence type="ECO:0000313" key="3">
    <source>
        <dbReference type="Proteomes" id="UP000799429"/>
    </source>
</evidence>
<evidence type="ECO:0000256" key="1">
    <source>
        <dbReference type="SAM" id="MobiDB-lite"/>
    </source>
</evidence>
<feature type="region of interest" description="Disordered" evidence="1">
    <location>
        <begin position="378"/>
        <end position="410"/>
    </location>
</feature>
<keyword evidence="3" id="KW-1185">Reference proteome</keyword>
<name>A0A9P4SCH7_9PEZI</name>
<feature type="region of interest" description="Disordered" evidence="1">
    <location>
        <begin position="102"/>
        <end position="140"/>
    </location>
</feature>
<feature type="compositionally biased region" description="Basic and acidic residues" evidence="1">
    <location>
        <begin position="301"/>
        <end position="317"/>
    </location>
</feature>
<evidence type="ECO:0000313" key="2">
    <source>
        <dbReference type="EMBL" id="KAF2840062.1"/>
    </source>
</evidence>